<keyword evidence="5 8" id="KW-1133">Transmembrane helix</keyword>
<gene>
    <name evidence="12" type="ORF">V2H45_15190</name>
</gene>
<feature type="compositionally biased region" description="Low complexity" evidence="7">
    <location>
        <begin position="514"/>
        <end position="569"/>
    </location>
</feature>
<evidence type="ECO:0000259" key="11">
    <source>
        <dbReference type="Pfam" id="PF07670"/>
    </source>
</evidence>
<name>A0AAW9Q0F2_9CYAN</name>
<evidence type="ECO:0000259" key="10">
    <source>
        <dbReference type="Pfam" id="PF07662"/>
    </source>
</evidence>
<keyword evidence="13" id="KW-1185">Reference proteome</keyword>
<dbReference type="EMBL" id="JAZBJZ010000063">
    <property type="protein sequence ID" value="MEE3718083.1"/>
    <property type="molecule type" value="Genomic_DNA"/>
</dbReference>
<comment type="similarity">
    <text evidence="2">Belongs to the concentrative nucleoside transporter (CNT) (TC 2.A.41) family.</text>
</comment>
<dbReference type="InterPro" id="IPR002668">
    <property type="entry name" value="CNT_N_dom"/>
</dbReference>
<keyword evidence="3" id="KW-1003">Cell membrane</keyword>
<comment type="caution">
    <text evidence="12">The sequence shown here is derived from an EMBL/GenBank/DDBJ whole genome shotgun (WGS) entry which is preliminary data.</text>
</comment>
<feature type="transmembrane region" description="Helical" evidence="8">
    <location>
        <begin position="128"/>
        <end position="154"/>
    </location>
</feature>
<feature type="transmembrane region" description="Helical" evidence="8">
    <location>
        <begin position="166"/>
        <end position="183"/>
    </location>
</feature>
<feature type="region of interest" description="Disordered" evidence="7">
    <location>
        <begin position="257"/>
        <end position="308"/>
    </location>
</feature>
<reference evidence="12" key="1">
    <citation type="submission" date="2024-01" db="EMBL/GenBank/DDBJ databases">
        <title>Bank of Algae and Cyanobacteria of the Azores (BACA) strain genomes.</title>
        <authorList>
            <person name="Luz R."/>
            <person name="Cordeiro R."/>
            <person name="Fonseca A."/>
            <person name="Goncalves V."/>
        </authorList>
    </citation>
    <scope>NUCLEOTIDE SEQUENCE</scope>
    <source>
        <strain evidence="12">BACA0141</strain>
    </source>
</reference>
<dbReference type="GO" id="GO:0005337">
    <property type="term" value="F:nucleoside transmembrane transporter activity"/>
    <property type="evidence" value="ECO:0007669"/>
    <property type="project" value="InterPro"/>
</dbReference>
<dbReference type="Proteomes" id="UP001333818">
    <property type="component" value="Unassembled WGS sequence"/>
</dbReference>
<feature type="transmembrane region" description="Helical" evidence="8">
    <location>
        <begin position="369"/>
        <end position="394"/>
    </location>
</feature>
<evidence type="ECO:0000256" key="6">
    <source>
        <dbReference type="ARBA" id="ARBA00023136"/>
    </source>
</evidence>
<accession>A0AAW9Q0F2</accession>
<evidence type="ECO:0000256" key="7">
    <source>
        <dbReference type="SAM" id="MobiDB-lite"/>
    </source>
</evidence>
<dbReference type="InterPro" id="IPR011642">
    <property type="entry name" value="Gate_dom"/>
</dbReference>
<feature type="region of interest" description="Disordered" evidence="7">
    <location>
        <begin position="510"/>
        <end position="583"/>
    </location>
</feature>
<dbReference type="PANTHER" id="PTHR10590:SF4">
    <property type="entry name" value="SOLUTE CARRIER FAMILY 28 MEMBER 3"/>
    <property type="match status" value="1"/>
</dbReference>
<feature type="domain" description="Concentrative nucleoside transporter C-terminal" evidence="10">
    <location>
        <begin position="228"/>
        <end position="500"/>
    </location>
</feature>
<evidence type="ECO:0000259" key="9">
    <source>
        <dbReference type="Pfam" id="PF01773"/>
    </source>
</evidence>
<feature type="compositionally biased region" description="Basic and acidic residues" evidence="7">
    <location>
        <begin position="263"/>
        <end position="284"/>
    </location>
</feature>
<evidence type="ECO:0000256" key="3">
    <source>
        <dbReference type="ARBA" id="ARBA00022475"/>
    </source>
</evidence>
<feature type="transmembrane region" description="Helical" evidence="8">
    <location>
        <begin position="335"/>
        <end position="357"/>
    </location>
</feature>
<feature type="domain" description="Nucleoside transporter/FeoB GTPase Gate" evidence="11">
    <location>
        <begin position="122"/>
        <end position="219"/>
    </location>
</feature>
<evidence type="ECO:0000256" key="2">
    <source>
        <dbReference type="ARBA" id="ARBA00009033"/>
    </source>
</evidence>
<dbReference type="GO" id="GO:0015293">
    <property type="term" value="F:symporter activity"/>
    <property type="evidence" value="ECO:0007669"/>
    <property type="project" value="TreeGrafter"/>
</dbReference>
<feature type="transmembrane region" description="Helical" evidence="8">
    <location>
        <begin position="29"/>
        <end position="49"/>
    </location>
</feature>
<evidence type="ECO:0000256" key="1">
    <source>
        <dbReference type="ARBA" id="ARBA00004651"/>
    </source>
</evidence>
<feature type="transmembrane region" description="Helical" evidence="8">
    <location>
        <begin position="229"/>
        <end position="248"/>
    </location>
</feature>
<evidence type="ECO:0000256" key="4">
    <source>
        <dbReference type="ARBA" id="ARBA00022692"/>
    </source>
</evidence>
<dbReference type="GO" id="GO:0005886">
    <property type="term" value="C:plasma membrane"/>
    <property type="evidence" value="ECO:0007669"/>
    <property type="project" value="UniProtKB-SubCell"/>
</dbReference>
<feature type="transmembrane region" description="Helical" evidence="8">
    <location>
        <begin position="195"/>
        <end position="217"/>
    </location>
</feature>
<evidence type="ECO:0000313" key="12">
    <source>
        <dbReference type="EMBL" id="MEE3718083.1"/>
    </source>
</evidence>
<dbReference type="RefSeq" id="WP_330484513.1">
    <property type="nucleotide sequence ID" value="NZ_JAZBJZ010000063.1"/>
</dbReference>
<evidence type="ECO:0000256" key="5">
    <source>
        <dbReference type="ARBA" id="ARBA00022989"/>
    </source>
</evidence>
<dbReference type="InterPro" id="IPR008276">
    <property type="entry name" value="C_nuclsd_transpt"/>
</dbReference>
<feature type="transmembrane region" description="Helical" evidence="8">
    <location>
        <begin position="482"/>
        <end position="502"/>
    </location>
</feature>
<dbReference type="InterPro" id="IPR011657">
    <property type="entry name" value="CNT_C_dom"/>
</dbReference>
<evidence type="ECO:0000313" key="13">
    <source>
        <dbReference type="Proteomes" id="UP001333818"/>
    </source>
</evidence>
<dbReference type="Pfam" id="PF07670">
    <property type="entry name" value="Gate"/>
    <property type="match status" value="1"/>
</dbReference>
<dbReference type="PANTHER" id="PTHR10590">
    <property type="entry name" value="SODIUM/NUCLEOSIDE COTRANSPORTER"/>
    <property type="match status" value="1"/>
</dbReference>
<comment type="subcellular location">
    <subcellularLocation>
        <location evidence="1">Cell membrane</location>
        <topology evidence="1">Multi-pass membrane protein</topology>
    </subcellularLocation>
</comment>
<keyword evidence="6 8" id="KW-0472">Membrane</keyword>
<protein>
    <submittedName>
        <fullName evidence="12">Nucleoside transporter C-terminal domain-containing protein</fullName>
    </submittedName>
</protein>
<feature type="transmembrane region" description="Helical" evidence="8">
    <location>
        <begin position="6"/>
        <end position="22"/>
    </location>
</feature>
<organism evidence="12 13">
    <name type="scientific">Tumidithrix elongata BACA0141</name>
    <dbReference type="NCBI Taxonomy" id="2716417"/>
    <lineage>
        <taxon>Bacteria</taxon>
        <taxon>Bacillati</taxon>
        <taxon>Cyanobacteriota</taxon>
        <taxon>Cyanophyceae</taxon>
        <taxon>Pseudanabaenales</taxon>
        <taxon>Pseudanabaenaceae</taxon>
        <taxon>Tumidithrix</taxon>
        <taxon>Tumidithrix elongata</taxon>
    </lineage>
</organism>
<keyword evidence="4 8" id="KW-0812">Transmembrane</keyword>
<feature type="transmembrane region" description="Helical" evidence="8">
    <location>
        <begin position="445"/>
        <end position="470"/>
    </location>
</feature>
<evidence type="ECO:0000256" key="8">
    <source>
        <dbReference type="SAM" id="Phobius"/>
    </source>
</evidence>
<dbReference type="AlphaFoldDB" id="A0AAW9Q0F2"/>
<feature type="compositionally biased region" description="Basic and acidic residues" evidence="7">
    <location>
        <begin position="292"/>
        <end position="305"/>
    </location>
</feature>
<sequence>MSYLNVISFFGIFGLCAIAWLFSEDRRIVPWRVIAWGIGLQLILGFMVFQFEPTKAALEAFSNLLNVVFDAAEEGARFIFGRNSYMIAPLPRGANACAAPPIGLGQVAEGLCAVRITTIFALNTFPAVIFFSGLMALLENIGVIKVIVDFFGWIFERTMRLSGAEALSGSANIFVGIEAAIVVKPYLPKMTRSELCAILACCFGTAASSVLAIYVNALKATFPNILGHLVSASIMAIPACFVLSKILVPETEVPVTMGGLPKEPSRPRGSRDRDAVEERVEGSETGKSTTENSHEDSAENSHEPPLETVGSEVMQRVSPLDAAILGALDGVKMSVSIAAVLILIVGLVYLLNQFFAFLGTISFLNIGEIFKVVTLANILGFLFYPLTLLTGVAVDLGKLLQGIPDESWKASVIIGRRLLETAIPPYQELGRASLAGELSPRTVLIVSYALSGFAHLASVGIFVGGTIALIPSRRQDISELGWKALFVGTLATMMIASVAGVFDDGNPSIMGKKPQQVVPTSTPSPSLKPTVAPTSTPTSKPTSVSTTSPSAMPTPKSTSTGKPNASPNPVVSPSPKTLPSPKL</sequence>
<proteinExistence type="inferred from homology"/>
<feature type="domain" description="Concentrative nucleoside transporter N-terminal" evidence="9">
    <location>
        <begin position="10"/>
        <end position="82"/>
    </location>
</feature>
<feature type="compositionally biased region" description="Pro residues" evidence="7">
    <location>
        <begin position="570"/>
        <end position="583"/>
    </location>
</feature>
<dbReference type="Pfam" id="PF07662">
    <property type="entry name" value="Nucleos_tra2_C"/>
    <property type="match status" value="1"/>
</dbReference>
<dbReference type="Pfam" id="PF01773">
    <property type="entry name" value="Nucleos_tra2_N"/>
    <property type="match status" value="1"/>
</dbReference>